<feature type="non-terminal residue" evidence="3">
    <location>
        <position position="2876"/>
    </location>
</feature>
<dbReference type="PANTHER" id="PTHR46023">
    <property type="entry name" value="LIPASE CLASS 3 PROTEIN-LIKE"/>
    <property type="match status" value="1"/>
</dbReference>
<feature type="region of interest" description="Disordered" evidence="1">
    <location>
        <begin position="2127"/>
        <end position="2151"/>
    </location>
</feature>
<feature type="domain" description="Fungal lipase-type" evidence="2">
    <location>
        <begin position="153"/>
        <end position="275"/>
    </location>
</feature>
<reference evidence="3 4" key="1">
    <citation type="journal article" date="2014" name="Genome Biol. Evol.">
        <title>The secreted proteins of Achlya hypogyna and Thraustotheca clavata identify the ancestral oomycete secretome and reveal gene acquisitions by horizontal gene transfer.</title>
        <authorList>
            <person name="Misner I."/>
            <person name="Blouin N."/>
            <person name="Leonard G."/>
            <person name="Richards T.A."/>
            <person name="Lane C.E."/>
        </authorList>
    </citation>
    <scope>NUCLEOTIDE SEQUENCE [LARGE SCALE GENOMIC DNA]</scope>
    <source>
        <strain evidence="3 4">ATCC 34112</strain>
    </source>
</reference>
<evidence type="ECO:0000256" key="1">
    <source>
        <dbReference type="SAM" id="MobiDB-lite"/>
    </source>
</evidence>
<dbReference type="InterPro" id="IPR011989">
    <property type="entry name" value="ARM-like"/>
</dbReference>
<evidence type="ECO:0000313" key="4">
    <source>
        <dbReference type="Proteomes" id="UP000243217"/>
    </source>
</evidence>
<feature type="region of interest" description="Disordered" evidence="1">
    <location>
        <begin position="575"/>
        <end position="594"/>
    </location>
</feature>
<dbReference type="Gene3D" id="1.25.10.10">
    <property type="entry name" value="Leucine-rich Repeat Variant"/>
    <property type="match status" value="6"/>
</dbReference>
<comment type="caution">
    <text evidence="3">The sequence shown here is derived from an EMBL/GenBank/DDBJ whole genome shotgun (WGS) entry which is preliminary data.</text>
</comment>
<gene>
    <name evidence="3" type="ORF">THRCLA_01353</name>
</gene>
<organism evidence="3 4">
    <name type="scientific">Thraustotheca clavata</name>
    <dbReference type="NCBI Taxonomy" id="74557"/>
    <lineage>
        <taxon>Eukaryota</taxon>
        <taxon>Sar</taxon>
        <taxon>Stramenopiles</taxon>
        <taxon>Oomycota</taxon>
        <taxon>Saprolegniomycetes</taxon>
        <taxon>Saprolegniales</taxon>
        <taxon>Achlyaceae</taxon>
        <taxon>Thraustotheca</taxon>
    </lineage>
</organism>
<accession>A0A1W0A9C7</accession>
<dbReference type="EMBL" id="JNBS01000323">
    <property type="protein sequence ID" value="OQS06610.1"/>
    <property type="molecule type" value="Genomic_DNA"/>
</dbReference>
<evidence type="ECO:0000259" key="2">
    <source>
        <dbReference type="Pfam" id="PF01764"/>
    </source>
</evidence>
<protein>
    <recommendedName>
        <fullName evidence="2">Fungal lipase-type domain-containing protein</fullName>
    </recommendedName>
</protein>
<dbReference type="InterPro" id="IPR002921">
    <property type="entry name" value="Fungal_lipase-type"/>
</dbReference>
<dbReference type="Gene3D" id="3.40.50.1820">
    <property type="entry name" value="alpha/beta hydrolase"/>
    <property type="match status" value="1"/>
</dbReference>
<dbReference type="OrthoDB" id="7537227at2759"/>
<name>A0A1W0A9C7_9STRA</name>
<dbReference type="SUPFAM" id="SSF53474">
    <property type="entry name" value="alpha/beta-Hydrolases"/>
    <property type="match status" value="1"/>
</dbReference>
<dbReference type="Proteomes" id="UP000243217">
    <property type="component" value="Unassembled WGS sequence"/>
</dbReference>
<dbReference type="InterPro" id="IPR016024">
    <property type="entry name" value="ARM-type_fold"/>
</dbReference>
<evidence type="ECO:0000313" key="3">
    <source>
        <dbReference type="EMBL" id="OQS06610.1"/>
    </source>
</evidence>
<dbReference type="Pfam" id="PF01764">
    <property type="entry name" value="Lipase_3"/>
    <property type="match status" value="1"/>
</dbReference>
<feature type="compositionally biased region" description="Basic residues" evidence="1">
    <location>
        <begin position="2130"/>
        <end position="2140"/>
    </location>
</feature>
<keyword evidence="4" id="KW-1185">Reference proteome</keyword>
<proteinExistence type="predicted"/>
<dbReference type="InterPro" id="IPR000225">
    <property type="entry name" value="Armadillo"/>
</dbReference>
<dbReference type="CDD" id="cd00519">
    <property type="entry name" value="Lipase_3"/>
    <property type="match status" value="1"/>
</dbReference>
<sequence length="2876" mass="319765">MNRFLFLRRPFLGRKAASSLSPSQRGSFDILKTLADSFQMLPKSLSKWTSAEWLLRLTVLATHNSTSLRYRQSNSIKNHLTEISKELTQENNFLVDLPHYVRVCDASYASTVNGFLKESKFNQEEMEILAQHPGGVFAPKYYLYIDHTRDEIVLVIRGSASIQDFCTDMCMDHEPFQSGYGHRGIVHAAYWLDWNLRDEMVKVAAENPNYKVQVMGHSLGAGTAALVSILWSPLIPRLKCIAFAPPACLTMDLAKSCEGFITSVVCGDDCVPRLNSHNLTKLQKEVEIFDMSSALKNMMADELEEKKTQATVGMKQIREVLQVIEDMKNTASAIPNAKTDTDKSAIIDKLSDQWVQLTKPALPNVQVDLARFLSEHRSKLTQLWTQVEKNVSKAEQLLQIPSEQLQSLNALKEKFTSQDIPIVRQKLDFLSKMPNNDATKELLTKWGNFDVKVMAMDGLIKYLHDPERKKKFIEQLELLLQELARLRRNENASLNPMLEPLSNQVYELLVKTKHTLQQDYLAIPFTQSFSWNTKREQEKEKENEESVLPFIERKIFDILDGFCDELRKETNSLSNLTNEENNQSHEDMSDPTLQTDPLYPPGVIYVLDKKEDKLPVIMSVTEVDDYFSRIQVSNDMLLDHLCTTYEAQILTTPTPITWDEVDVVQTQPIDIPHFLQRSEAEAGFWKHFESAQIQPIQFLGNRLTLKSTQPNGKGVANSTTPLLTPIMSPSDAFIAIPHLMNEQWIYPLAALITNPDQRTAELSMAALSSIIDSGNVRFRIYMYVYFVAERQTMAIRAEVLPKLITHLPPLNTDLGAAQYVVNSQLQRVAFDVLTALCRDNCEISHNVIQLDVVERILDVCTDPTTTLALEERKASALQTLLELLKQGIMSNKFHAIRLHLDELKHQLAGTSAVNMLVQQISHSHPLIAFNSLASLSELFLCKSARDTAIASGVIPILLTCLVSSTLPQSNKTLILQAAYALSILATHVAEAFPLEESVTAVCHVMEILRGALKRSRLASLVCMFITGLSWRQPACIRFQTALRERTSPNLFAILASLLIGGSNDVLCSAAIAVATLSRDAPDSVHAFVKLDLHIILSKLLGSKDTRVATSAAMAIYRFMQPFQLVLAVPGKFKPTPWQIEMIQVILDLGSMNIQYQRVVDDKLTKHLDYEEAIASAYVIQNAIAFFGYTKQKELWVNAATVKKMLQYLHAAANDFLLELLLFFQISTSPLPNSPLVFCDMFVESGGTDILTTMLTVKTSTPVLIASLTIWLHLAQVYYTAPIAILSEQIAVMLLAILEICGHEKNVHVLSVVMHILDVMTESKFCLKHLTLNTILNGDAHRIANLIFVHKEDVQFRVGLVLSRLVRRANGSYIPLPSTMAQLIILLNSPSHDVAYAASHAWGNLLIFSEPLAYFGNDATTTVKAIMHLFTFQISTKYLRDVSRTLVRASKSHEVQGELLGTSLKELEILCRHPIDLVGHHVMLTLTEIGKTEVFRSTAISPSFLVVLDAFLVPQGKDLDIPPQRVLQNQTDALYYMTHVCVNAESQHTVLMAGLVNHVMNLVLSPSLMSEQKLGALGALATLCSADVPTREHILTVPIIEAVLMYLECTESIDIELLAQCLLILLRLLDAPKAQSLIGKSSQMGNIVQTLKIPVDRIRSLACQVIAKLACRNDGVKADMSRMDAINILLNLILLENDRSERLKSHVQRHALKALGSLIETASPASKANKQELFDLPQAMQLTKMLVVSDASNEGEVETAQLVVAVLAKATYHSPRNQRLLQQLEMPMVVLTHVYLDASVHNEHMILLAIESMRVLANLAGHAENRKVMGHDAHLFHALLLCLQSDVHQLHRFSALAMAHLATGNDEHRISMGSYSGLLPALAERLNSKHTHVLENVCFAITKLGVHGGNQIIFGANLVFERLLPLAVHSEVVVQKMAMSVIAVLLEGNDKNKALLVECNAIPILCGLCNLHEQVHSKVLECAMQALSGLVSTQVVEVSKYLDNNVLVHLLGSVNAKLQRTSLQLLASLTKESFNKVRFGEKTCIEAIVSCLSINAAQAERCENDTSLLNSEADLVLVELAATSLANLSFEPLNTAAIIDANETFSCVERLGQLIESALVLSYEASPQKPQRVKGSPKKSHSNNNEEEDHDKIAIPLSVTRPMQSQHILEQCTLVLNNCAHIVLSRHYVTEDLIGIVAMMLAHSSDLVKKCACFILTVWCAKSELHQEWVMNQPAVLNTLIGLLNSSNTSILEAALWTLTKLSNFQDNHIKMANCDIIRILENIIFRFHTSIGSGVLDRAIRLLGNLSLYEPIRVLVKCEGLVAGPLHSILEHQLQPLVPRQAPPILHGKNIARLMSILLGEDALKLFFPKKTLAILKRIYMEESTPIKVRRNIILIFFLLSSLEENRFTIATTAPTSLNEPESLEKDGTVQRLVQALRNDEHELYIRANILAMFSMWSQHDSLCHLLHQCDIAETLLKYMVVNDFEANHFAAVIVHHLSSLKEQVRKRLANEGTTELVLSLLKQCMENSIQCDPFAFSCAGILANLTVHDDTKAIVVNVGGLPTLHDYFQLKIEEAIRVVASGTAIIDILAKVLANLSFDTTCKKVILELNFIPLILEALQRNLASSAGVDNFVLCIGNLSTVNESVGALEIANAIPTLFNLLKPPVSPWIAKCVIWAVSNMTMQSTKSKFQVFEYPNGLNLVLSLLDIEQSKQTDTILECTMTCLSSLSSEEDIAKGLATCSGIKNILRLIGANVRPSLQRKAVKTIHALATFGFADYIDDLSHSHTRLLSIASEGHQSIAPMSISALRRISHLRNESPEVLCSNINGIEALLQLIHSDSTSTVIDALSLLHHIAVVTAPILCNAQYFASRTTCS</sequence>
<dbReference type="InterPro" id="IPR029058">
    <property type="entry name" value="AB_hydrolase_fold"/>
</dbReference>
<dbReference type="SUPFAM" id="SSF48371">
    <property type="entry name" value="ARM repeat"/>
    <property type="match status" value="6"/>
</dbReference>
<dbReference type="GO" id="GO:0006629">
    <property type="term" value="P:lipid metabolic process"/>
    <property type="evidence" value="ECO:0007669"/>
    <property type="project" value="InterPro"/>
</dbReference>
<dbReference type="SMART" id="SM00185">
    <property type="entry name" value="ARM"/>
    <property type="match status" value="16"/>
</dbReference>
<dbReference type="PANTHER" id="PTHR46023:SF6">
    <property type="entry name" value="LIPASE CLASS 3 FAMILY PROTEIN"/>
    <property type="match status" value="1"/>
</dbReference>